<dbReference type="Gene3D" id="1.10.220.160">
    <property type="match status" value="1"/>
</dbReference>
<keyword evidence="1" id="KW-0479">Metal-binding</keyword>
<evidence type="ECO:0000259" key="5">
    <source>
        <dbReference type="PROSITE" id="PS50865"/>
    </source>
</evidence>
<gene>
    <name evidence="6" type="ORF">TCEB3V08_LOCUS9102</name>
</gene>
<evidence type="ECO:0000256" key="1">
    <source>
        <dbReference type="ARBA" id="ARBA00022723"/>
    </source>
</evidence>
<dbReference type="InterPro" id="IPR053010">
    <property type="entry name" value="SET_SmydA-8"/>
</dbReference>
<dbReference type="AlphaFoldDB" id="A0A7R9D3X0"/>
<name>A0A7R9D3X0_TIMCR</name>
<dbReference type="PANTHER" id="PTHR46455:SF7">
    <property type="entry name" value="RE12806P"/>
    <property type="match status" value="1"/>
</dbReference>
<organism evidence="6">
    <name type="scientific">Timema cristinae</name>
    <name type="common">Walking stick</name>
    <dbReference type="NCBI Taxonomy" id="61476"/>
    <lineage>
        <taxon>Eukaryota</taxon>
        <taxon>Metazoa</taxon>
        <taxon>Ecdysozoa</taxon>
        <taxon>Arthropoda</taxon>
        <taxon>Hexapoda</taxon>
        <taxon>Insecta</taxon>
        <taxon>Pterygota</taxon>
        <taxon>Neoptera</taxon>
        <taxon>Polyneoptera</taxon>
        <taxon>Phasmatodea</taxon>
        <taxon>Timematodea</taxon>
        <taxon>Timematoidea</taxon>
        <taxon>Timematidae</taxon>
        <taxon>Timema</taxon>
    </lineage>
</organism>
<evidence type="ECO:0000313" key="6">
    <source>
        <dbReference type="EMBL" id="CAD7407601.1"/>
    </source>
</evidence>
<dbReference type="SUPFAM" id="SSF82199">
    <property type="entry name" value="SET domain"/>
    <property type="match status" value="1"/>
</dbReference>
<evidence type="ECO:0000256" key="3">
    <source>
        <dbReference type="ARBA" id="ARBA00022833"/>
    </source>
</evidence>
<dbReference type="CDD" id="cd20071">
    <property type="entry name" value="SET_SMYD"/>
    <property type="match status" value="1"/>
</dbReference>
<feature type="domain" description="MYND-type" evidence="5">
    <location>
        <begin position="10"/>
        <end position="46"/>
    </location>
</feature>
<evidence type="ECO:0000256" key="4">
    <source>
        <dbReference type="PROSITE-ProRule" id="PRU00134"/>
    </source>
</evidence>
<dbReference type="PROSITE" id="PS50865">
    <property type="entry name" value="ZF_MYND_2"/>
    <property type="match status" value="1"/>
</dbReference>
<accession>A0A7R9D3X0</accession>
<protein>
    <recommendedName>
        <fullName evidence="5">MYND-type domain-containing protein</fullName>
    </recommendedName>
</protein>
<dbReference type="GO" id="GO:0008270">
    <property type="term" value="F:zinc ion binding"/>
    <property type="evidence" value="ECO:0007669"/>
    <property type="project" value="UniProtKB-KW"/>
</dbReference>
<dbReference type="Gene3D" id="2.170.270.10">
    <property type="entry name" value="SET domain"/>
    <property type="match status" value="1"/>
</dbReference>
<keyword evidence="2 4" id="KW-0863">Zinc-finger</keyword>
<keyword evidence="3" id="KW-0862">Zinc</keyword>
<dbReference type="PROSITE" id="PS01360">
    <property type="entry name" value="ZF_MYND_1"/>
    <property type="match status" value="1"/>
</dbReference>
<sequence>MQASSSDGVCAKCSKQAKSRCSSCEKVYYCSLEHQQQHWPEHERECATYKVLVREHVGRYGVASRDLEAGKVVFTESAVAVGPKVDSPPLCLGCYAFVDGSSLCTLCGWPVCGPQCQDSPQHATNECPIFKEAGVKFQSDFNIPSPQYECIAPLRALLSRESNLDRWDAEVTVMEAHNSKRRETDVWGVNQVNTVDFLRKQCKLADRFDEELIHTICGLFEVNAFEIRTAHGSNLRGLYPQTAILSHNCVANTSHTISPGEQFRYITVHHVSHCVTNTNHIICPTGEFRLTLRTTVPVRSGQELYTSYTHSLEPTLVRRENLSRGKYFDCSCTRCKDPTELGTHLGTLKCNKCDPGLILSTNPLDPALREQQCFLYQAVPPSSPVPPMCACAQQSNTTSLALWGWLLKY</sequence>
<dbReference type="Gene3D" id="6.10.140.2220">
    <property type="match status" value="2"/>
</dbReference>
<reference evidence="6" key="1">
    <citation type="submission" date="2020-11" db="EMBL/GenBank/DDBJ databases">
        <authorList>
            <person name="Tran Van P."/>
        </authorList>
    </citation>
    <scope>NUCLEOTIDE SEQUENCE</scope>
</reference>
<evidence type="ECO:0000256" key="2">
    <source>
        <dbReference type="ARBA" id="ARBA00022771"/>
    </source>
</evidence>
<dbReference type="InterPro" id="IPR046341">
    <property type="entry name" value="SET_dom_sf"/>
</dbReference>
<dbReference type="EMBL" id="OC320240">
    <property type="protein sequence ID" value="CAD7407601.1"/>
    <property type="molecule type" value="Genomic_DNA"/>
</dbReference>
<dbReference type="InterPro" id="IPR002893">
    <property type="entry name" value="Znf_MYND"/>
</dbReference>
<proteinExistence type="predicted"/>
<dbReference type="PANTHER" id="PTHR46455">
    <property type="entry name" value="SET AND MYND DOMAIN CONTAINING, ARTHROPOD-SPECIFIC, MEMBER 4, ISOFORM A"/>
    <property type="match status" value="1"/>
</dbReference>
<dbReference type="SUPFAM" id="SSF144232">
    <property type="entry name" value="HIT/MYND zinc finger-like"/>
    <property type="match status" value="1"/>
</dbReference>
<dbReference type="Pfam" id="PF01753">
    <property type="entry name" value="zf-MYND"/>
    <property type="match status" value="1"/>
</dbReference>